<dbReference type="Gene3D" id="3.50.30.60">
    <property type="entry name" value="LD-carboxypeptidase A C-terminal domain-like"/>
    <property type="match status" value="1"/>
</dbReference>
<name>A0A9D9E7S4_9SPIR</name>
<reference evidence="8" key="1">
    <citation type="submission" date="2020-10" db="EMBL/GenBank/DDBJ databases">
        <authorList>
            <person name="Gilroy R."/>
        </authorList>
    </citation>
    <scope>NUCLEOTIDE SEQUENCE</scope>
    <source>
        <strain evidence="8">11167</strain>
    </source>
</reference>
<dbReference type="InterPro" id="IPR029062">
    <property type="entry name" value="Class_I_gatase-like"/>
</dbReference>
<evidence type="ECO:0000256" key="2">
    <source>
        <dbReference type="ARBA" id="ARBA00022645"/>
    </source>
</evidence>
<feature type="domain" description="LD-carboxypeptidase N-terminal" evidence="6">
    <location>
        <begin position="22"/>
        <end position="103"/>
    </location>
</feature>
<evidence type="ECO:0000259" key="7">
    <source>
        <dbReference type="Pfam" id="PF17676"/>
    </source>
</evidence>
<organism evidence="8 9">
    <name type="scientific">Candidatus Aphodenecus pullistercoris</name>
    <dbReference type="NCBI Taxonomy" id="2840669"/>
    <lineage>
        <taxon>Bacteria</taxon>
        <taxon>Pseudomonadati</taxon>
        <taxon>Spirochaetota</taxon>
        <taxon>Spirochaetia</taxon>
        <taxon>Spirochaetales</taxon>
        <taxon>Candidatus Aphodenecus</taxon>
    </lineage>
</organism>
<evidence type="ECO:0000313" key="8">
    <source>
        <dbReference type="EMBL" id="MBO8442909.1"/>
    </source>
</evidence>
<dbReference type="GO" id="GO:0008236">
    <property type="term" value="F:serine-type peptidase activity"/>
    <property type="evidence" value="ECO:0007669"/>
    <property type="project" value="UniProtKB-KW"/>
</dbReference>
<comment type="similarity">
    <text evidence="1">Belongs to the peptidase S66 family.</text>
</comment>
<protein>
    <submittedName>
        <fullName evidence="8">LD-carboxypeptidase</fullName>
    </submittedName>
</protein>
<dbReference type="EMBL" id="JADIMU010000026">
    <property type="protein sequence ID" value="MBO8442909.1"/>
    <property type="molecule type" value="Genomic_DNA"/>
</dbReference>
<keyword evidence="4" id="KW-0378">Hydrolase</keyword>
<dbReference type="PANTHER" id="PTHR30237:SF2">
    <property type="entry name" value="MUREIN TETRAPEPTIDE CARBOXYPEPTIDASE"/>
    <property type="match status" value="1"/>
</dbReference>
<reference evidence="8" key="2">
    <citation type="journal article" date="2021" name="PeerJ">
        <title>Extensive microbial diversity within the chicken gut microbiome revealed by metagenomics and culture.</title>
        <authorList>
            <person name="Gilroy R."/>
            <person name="Ravi A."/>
            <person name="Getino M."/>
            <person name="Pursley I."/>
            <person name="Horton D.L."/>
            <person name="Alikhan N.F."/>
            <person name="Baker D."/>
            <person name="Gharbi K."/>
            <person name="Hall N."/>
            <person name="Watson M."/>
            <person name="Adriaenssens E.M."/>
            <person name="Foster-Nyarko E."/>
            <person name="Jarju S."/>
            <person name="Secka A."/>
            <person name="Antonio M."/>
            <person name="Oren A."/>
            <person name="Chaudhuri R.R."/>
            <person name="La Ragione R."/>
            <person name="Hildebrand F."/>
            <person name="Pallen M.J."/>
        </authorList>
    </citation>
    <scope>NUCLEOTIDE SEQUENCE</scope>
    <source>
        <strain evidence="8">11167</strain>
    </source>
</reference>
<dbReference type="Proteomes" id="UP000823633">
    <property type="component" value="Unassembled WGS sequence"/>
</dbReference>
<dbReference type="Pfam" id="PF17676">
    <property type="entry name" value="Peptidase_S66C"/>
    <property type="match status" value="1"/>
</dbReference>
<keyword evidence="3" id="KW-0645">Protease</keyword>
<dbReference type="GO" id="GO:0004180">
    <property type="term" value="F:carboxypeptidase activity"/>
    <property type="evidence" value="ECO:0007669"/>
    <property type="project" value="UniProtKB-KW"/>
</dbReference>
<keyword evidence="5" id="KW-0720">Serine protease</keyword>
<dbReference type="InterPro" id="IPR003507">
    <property type="entry name" value="S66_fam"/>
</dbReference>
<gene>
    <name evidence="8" type="ORF">IAC42_04040</name>
</gene>
<evidence type="ECO:0000256" key="4">
    <source>
        <dbReference type="ARBA" id="ARBA00022801"/>
    </source>
</evidence>
<dbReference type="InterPro" id="IPR040921">
    <property type="entry name" value="Peptidase_S66C"/>
</dbReference>
<dbReference type="InterPro" id="IPR027461">
    <property type="entry name" value="Carboxypeptidase_A_C_sf"/>
</dbReference>
<accession>A0A9D9E7S4</accession>
<dbReference type="PANTHER" id="PTHR30237">
    <property type="entry name" value="MURAMOYLTETRAPEPTIDE CARBOXYPEPTIDASE"/>
    <property type="match status" value="1"/>
</dbReference>
<dbReference type="GO" id="GO:0006508">
    <property type="term" value="P:proteolysis"/>
    <property type="evidence" value="ECO:0007669"/>
    <property type="project" value="UniProtKB-KW"/>
</dbReference>
<dbReference type="InterPro" id="IPR040449">
    <property type="entry name" value="Peptidase_S66_N"/>
</dbReference>
<dbReference type="Pfam" id="PF02016">
    <property type="entry name" value="Peptidase_S66"/>
    <property type="match status" value="1"/>
</dbReference>
<evidence type="ECO:0000256" key="5">
    <source>
        <dbReference type="ARBA" id="ARBA00022825"/>
    </source>
</evidence>
<evidence type="ECO:0000256" key="3">
    <source>
        <dbReference type="ARBA" id="ARBA00022670"/>
    </source>
</evidence>
<evidence type="ECO:0000259" key="6">
    <source>
        <dbReference type="Pfam" id="PF02016"/>
    </source>
</evidence>
<evidence type="ECO:0000256" key="1">
    <source>
        <dbReference type="ARBA" id="ARBA00010233"/>
    </source>
</evidence>
<evidence type="ECO:0000313" key="9">
    <source>
        <dbReference type="Proteomes" id="UP000823633"/>
    </source>
</evidence>
<dbReference type="InterPro" id="IPR027478">
    <property type="entry name" value="LdcA_N"/>
</dbReference>
<feature type="domain" description="LD-carboxypeptidase C-terminal" evidence="7">
    <location>
        <begin position="146"/>
        <end position="254"/>
    </location>
</feature>
<keyword evidence="2" id="KW-0121">Carboxypeptidase</keyword>
<dbReference type="SUPFAM" id="SSF141986">
    <property type="entry name" value="LD-carboxypeptidase A C-terminal domain-like"/>
    <property type="match status" value="1"/>
</dbReference>
<proteinExistence type="inferred from homology"/>
<dbReference type="Gene3D" id="3.40.50.10740">
    <property type="entry name" value="Class I glutamine amidotransferase-like"/>
    <property type="match status" value="1"/>
</dbReference>
<sequence>MRKEGERGEIDGLSSILLRHNVSVVHSRFIYTRGTGKQKAAELNSAIAQACSLVLDVSGGDSAHEVLPYLDASLFKSSHALFCGYSDLSCVVDTIAQEAGVPALLFQARNITRSPTLESAFFDFITGKDGRLTAFPTTPVRAGAASGVLIGGNTRCTLKCTHLDFKGRILLLEAYSGDAARIAGLFHSYAETGAFEEISGLILGTFTQADRLGQRQDVIKSALALLPPSTPVYETAAIGHGVDSMAALIGTAFHLGQEKA</sequence>
<dbReference type="AlphaFoldDB" id="A0A9D9E7S4"/>
<comment type="caution">
    <text evidence="8">The sequence shown here is derived from an EMBL/GenBank/DDBJ whole genome shotgun (WGS) entry which is preliminary data.</text>
</comment>
<dbReference type="SUPFAM" id="SSF52317">
    <property type="entry name" value="Class I glutamine amidotransferase-like"/>
    <property type="match status" value="1"/>
</dbReference>